<evidence type="ECO:0000256" key="1">
    <source>
        <dbReference type="SAM" id="SignalP"/>
    </source>
</evidence>
<organism evidence="2 3">
    <name type="scientific">Dermatophagoides pteronyssinus</name>
    <name type="common">European house dust mite</name>
    <dbReference type="NCBI Taxonomy" id="6956"/>
    <lineage>
        <taxon>Eukaryota</taxon>
        <taxon>Metazoa</taxon>
        <taxon>Ecdysozoa</taxon>
        <taxon>Arthropoda</taxon>
        <taxon>Chelicerata</taxon>
        <taxon>Arachnida</taxon>
        <taxon>Acari</taxon>
        <taxon>Acariformes</taxon>
        <taxon>Sarcoptiformes</taxon>
        <taxon>Astigmata</taxon>
        <taxon>Psoroptidia</taxon>
        <taxon>Analgoidea</taxon>
        <taxon>Pyroglyphidae</taxon>
        <taxon>Dermatophagoidinae</taxon>
        <taxon>Dermatophagoides</taxon>
    </lineage>
</organism>
<keyword evidence="3" id="KW-1185">Reference proteome</keyword>
<sequence>MKSIHILSTILLVIILIDSIQSAGIKTKSMFNFINKKKSLSKDVDENTIDKILDGCILNNDTSDSHYEQFCYKFIKEEFPEFLKSNYNYHFYYCVDECNKLHDIYADD</sequence>
<reference evidence="2 3" key="2">
    <citation type="journal article" date="2022" name="Mol. Biol. Evol.">
        <title>Comparative Genomics Reveals Insights into the Divergent Evolution of Astigmatic Mites and Household Pest Adaptations.</title>
        <authorList>
            <person name="Xiong Q."/>
            <person name="Wan A.T."/>
            <person name="Liu X."/>
            <person name="Fung C.S."/>
            <person name="Xiao X."/>
            <person name="Malainual N."/>
            <person name="Hou J."/>
            <person name="Wang L."/>
            <person name="Wang M."/>
            <person name="Yang K.Y."/>
            <person name="Cui Y."/>
            <person name="Leung E.L."/>
            <person name="Nong W."/>
            <person name="Shin S.K."/>
            <person name="Au S.W."/>
            <person name="Jeong K.Y."/>
            <person name="Chew F.T."/>
            <person name="Hui J.H."/>
            <person name="Leung T.F."/>
            <person name="Tungtrongchitr A."/>
            <person name="Zhong N."/>
            <person name="Liu Z."/>
            <person name="Tsui S.K."/>
        </authorList>
    </citation>
    <scope>NUCLEOTIDE SEQUENCE [LARGE SCALE GENOMIC DNA]</scope>
    <source>
        <strain evidence="2">Derp</strain>
    </source>
</reference>
<protein>
    <submittedName>
        <fullName evidence="2">Uncharacterized protein</fullName>
    </submittedName>
</protein>
<reference evidence="2 3" key="1">
    <citation type="journal article" date="2018" name="J. Allergy Clin. Immunol.">
        <title>High-quality assembly of Dermatophagoides pteronyssinus genome and transcriptome reveals a wide range of novel allergens.</title>
        <authorList>
            <person name="Liu X.Y."/>
            <person name="Yang K.Y."/>
            <person name="Wang M.Q."/>
            <person name="Kwok J.S."/>
            <person name="Zeng X."/>
            <person name="Yang Z."/>
            <person name="Xiao X.J."/>
            <person name="Lau C.P."/>
            <person name="Li Y."/>
            <person name="Huang Z.M."/>
            <person name="Ba J.G."/>
            <person name="Yim A.K."/>
            <person name="Ouyang C.Y."/>
            <person name="Ngai S.M."/>
            <person name="Chan T.F."/>
            <person name="Leung E.L."/>
            <person name="Liu L."/>
            <person name="Liu Z.G."/>
            <person name="Tsui S.K."/>
        </authorList>
    </citation>
    <scope>NUCLEOTIDE SEQUENCE [LARGE SCALE GENOMIC DNA]</scope>
    <source>
        <strain evidence="2">Derp</strain>
    </source>
</reference>
<dbReference type="EMBL" id="NJHN03000024">
    <property type="protein sequence ID" value="KAH9425021.1"/>
    <property type="molecule type" value="Genomic_DNA"/>
</dbReference>
<name>A0ABQ8JRW0_DERPT</name>
<proteinExistence type="predicted"/>
<accession>A0ABQ8JRW0</accession>
<evidence type="ECO:0000313" key="3">
    <source>
        <dbReference type="Proteomes" id="UP000887458"/>
    </source>
</evidence>
<evidence type="ECO:0000313" key="2">
    <source>
        <dbReference type="EMBL" id="KAH9425021.1"/>
    </source>
</evidence>
<dbReference type="Proteomes" id="UP000887458">
    <property type="component" value="Unassembled WGS sequence"/>
</dbReference>
<feature type="chain" id="PRO_5046418634" evidence="1">
    <location>
        <begin position="23"/>
        <end position="108"/>
    </location>
</feature>
<comment type="caution">
    <text evidence="2">The sequence shown here is derived from an EMBL/GenBank/DDBJ whole genome shotgun (WGS) entry which is preliminary data.</text>
</comment>
<keyword evidence="1" id="KW-0732">Signal</keyword>
<feature type="signal peptide" evidence="1">
    <location>
        <begin position="1"/>
        <end position="22"/>
    </location>
</feature>
<gene>
    <name evidence="2" type="ORF">DERP_009246</name>
</gene>